<dbReference type="Pfam" id="PF00990">
    <property type="entry name" value="GGDEF"/>
    <property type="match status" value="1"/>
</dbReference>
<dbReference type="HOGENOM" id="CLU_487255_0_0_6"/>
<proteinExistence type="predicted"/>
<dbReference type="CDD" id="cd01949">
    <property type="entry name" value="GGDEF"/>
    <property type="match status" value="1"/>
</dbReference>
<dbReference type="OrthoDB" id="9812260at2"/>
<evidence type="ECO:0000256" key="1">
    <source>
        <dbReference type="ARBA" id="ARBA00001946"/>
    </source>
</evidence>
<dbReference type="EMBL" id="CP000544">
    <property type="protein sequence ID" value="ABM62073.1"/>
    <property type="molecule type" value="Genomic_DNA"/>
</dbReference>
<organism evidence="6 7">
    <name type="scientific">Halorhodospira halophila (strain DSM 244 / SL1)</name>
    <name type="common">Ectothiorhodospira halophila (strain DSM 244 / SL1)</name>
    <dbReference type="NCBI Taxonomy" id="349124"/>
    <lineage>
        <taxon>Bacteria</taxon>
        <taxon>Pseudomonadati</taxon>
        <taxon>Pseudomonadota</taxon>
        <taxon>Gammaproteobacteria</taxon>
        <taxon>Chromatiales</taxon>
        <taxon>Ectothiorhodospiraceae</taxon>
        <taxon>Halorhodospira</taxon>
    </lineage>
</organism>
<dbReference type="GO" id="GO:1902201">
    <property type="term" value="P:negative regulation of bacterial-type flagellum-dependent cell motility"/>
    <property type="evidence" value="ECO:0007669"/>
    <property type="project" value="TreeGrafter"/>
</dbReference>
<dbReference type="eggNOG" id="COG3706">
    <property type="taxonomic scope" value="Bacteria"/>
</dbReference>
<dbReference type="InterPro" id="IPR029787">
    <property type="entry name" value="Nucleotide_cyclase"/>
</dbReference>
<dbReference type="EC" id="2.7.7.65" evidence="2"/>
<dbReference type="STRING" id="349124.Hhal_1304"/>
<feature type="transmembrane region" description="Helical" evidence="4">
    <location>
        <begin position="12"/>
        <end position="41"/>
    </location>
</feature>
<reference evidence="6 7" key="2">
    <citation type="journal article" date="2013" name="Stand. Genomic Sci.">
        <title>Complete genome sequence of Halorhodospira halophila SL1.</title>
        <authorList>
            <person name="Challacombe J.F."/>
            <person name="Majid S."/>
            <person name="Deole R."/>
            <person name="Brettin T.S."/>
            <person name="Bruce D."/>
            <person name="Delano S.F."/>
            <person name="Detter J.C."/>
            <person name="Gleasner C.D."/>
            <person name="Han C.S."/>
            <person name="Misra M."/>
            <person name="Reitenga K.G."/>
            <person name="Mikhailova N."/>
            <person name="Woyke T."/>
            <person name="Pitluck S."/>
            <person name="Nolan M."/>
            <person name="Land M.L."/>
            <person name="Saunders E."/>
            <person name="Tapia R."/>
            <person name="Lapidus A."/>
            <person name="Ivanova N."/>
            <person name="Hoff W.D."/>
        </authorList>
    </citation>
    <scope>NUCLEOTIDE SEQUENCE [LARGE SCALE GENOMIC DNA]</scope>
    <source>
        <strain evidence="7">DSM 244 / SL1</strain>
    </source>
</reference>
<evidence type="ECO:0000313" key="7">
    <source>
        <dbReference type="Proteomes" id="UP000000647"/>
    </source>
</evidence>
<keyword evidence="4" id="KW-1133">Transmembrane helix</keyword>
<keyword evidence="4" id="KW-0812">Transmembrane</keyword>
<dbReference type="NCBIfam" id="TIGR00254">
    <property type="entry name" value="GGDEF"/>
    <property type="match status" value="1"/>
</dbReference>
<evidence type="ECO:0000256" key="4">
    <source>
        <dbReference type="SAM" id="Phobius"/>
    </source>
</evidence>
<evidence type="ECO:0000256" key="3">
    <source>
        <dbReference type="ARBA" id="ARBA00034247"/>
    </source>
</evidence>
<name>A1WWL1_HALHL</name>
<comment type="cofactor">
    <cofactor evidence="1">
        <name>Mg(2+)</name>
        <dbReference type="ChEBI" id="CHEBI:18420"/>
    </cofactor>
</comment>
<protein>
    <recommendedName>
        <fullName evidence="2">diguanylate cyclase</fullName>
        <ecNumber evidence="2">2.7.7.65</ecNumber>
    </recommendedName>
</protein>
<dbReference type="GO" id="GO:0005886">
    <property type="term" value="C:plasma membrane"/>
    <property type="evidence" value="ECO:0007669"/>
    <property type="project" value="TreeGrafter"/>
</dbReference>
<dbReference type="RefSeq" id="WP_011814095.1">
    <property type="nucleotide sequence ID" value="NC_008789.1"/>
</dbReference>
<dbReference type="PANTHER" id="PTHR45138:SF9">
    <property type="entry name" value="DIGUANYLATE CYCLASE DGCM-RELATED"/>
    <property type="match status" value="1"/>
</dbReference>
<reference evidence="7" key="1">
    <citation type="submission" date="2006-12" db="EMBL/GenBank/DDBJ databases">
        <title>Complete sequence of Halorhodospira halophila SL1.</title>
        <authorList>
            <consortium name="US DOE Joint Genome Institute"/>
            <person name="Copeland A."/>
            <person name="Lucas S."/>
            <person name="Lapidus A."/>
            <person name="Barry K."/>
            <person name="Detter J.C."/>
            <person name="Glavina del Rio T."/>
            <person name="Hammon N."/>
            <person name="Israni S."/>
            <person name="Dalin E."/>
            <person name="Tice H."/>
            <person name="Pitluck S."/>
            <person name="Saunders E."/>
            <person name="Brettin T."/>
            <person name="Bruce D."/>
            <person name="Han C."/>
            <person name="Tapia R."/>
            <person name="Schmutz J."/>
            <person name="Larimer F."/>
            <person name="Land M."/>
            <person name="Hauser L."/>
            <person name="Kyrpides N."/>
            <person name="Mikhailova N."/>
            <person name="Hoff W."/>
            <person name="Richardson P."/>
        </authorList>
    </citation>
    <scope>NUCLEOTIDE SEQUENCE [LARGE SCALE GENOMIC DNA]</scope>
    <source>
        <strain evidence="7">DSM 244 / SL1</strain>
    </source>
</reference>
<evidence type="ECO:0000313" key="6">
    <source>
        <dbReference type="EMBL" id="ABM62073.1"/>
    </source>
</evidence>
<dbReference type="PANTHER" id="PTHR45138">
    <property type="entry name" value="REGULATORY COMPONENTS OF SENSORY TRANSDUCTION SYSTEM"/>
    <property type="match status" value="1"/>
</dbReference>
<accession>A1WWL1</accession>
<dbReference type="Proteomes" id="UP000000647">
    <property type="component" value="Chromosome"/>
</dbReference>
<evidence type="ECO:0000256" key="2">
    <source>
        <dbReference type="ARBA" id="ARBA00012528"/>
    </source>
</evidence>
<dbReference type="PROSITE" id="PS50887">
    <property type="entry name" value="GGDEF"/>
    <property type="match status" value="1"/>
</dbReference>
<dbReference type="GO" id="GO:0043709">
    <property type="term" value="P:cell adhesion involved in single-species biofilm formation"/>
    <property type="evidence" value="ECO:0007669"/>
    <property type="project" value="TreeGrafter"/>
</dbReference>
<dbReference type="FunFam" id="3.30.70.270:FF:000001">
    <property type="entry name" value="Diguanylate cyclase domain protein"/>
    <property type="match status" value="1"/>
</dbReference>
<dbReference type="SUPFAM" id="SSF55073">
    <property type="entry name" value="Nucleotide cyclase"/>
    <property type="match status" value="1"/>
</dbReference>
<sequence length="559" mass="62645">MALFPARYRPRIGVGALLLIGIGFLLAALVAILTIGGAILLDRQQAHDQRVNAVLAEGVRAELRAGYAELERFLEAREPRYRRAHEKARQTIEERGIEETDLEALAKRLSEELGDPVHVYIVTPELRISRTTFEPDEGLDFTMEGMEDAHGMLKTALAEDQVLIGPPTLELVSREFRFYTYGPLGDDGYALELGLSPAFIDEVFRGMEERLDQRALYEGELFFLVNGQWLISLGLDPALQELNKAKAFAEVPTQQDQKLERFQRAVGQRGLYRPETTDQPRSYYAWLNRIELDDDGHHLDILARLEMQHPGSEDVRKIWIAVLVGTGGLVVLATALFHQMARRLLVTPLRQTAQAAAARQTVPIHGPVRWIHELRLLAWQINRGLARSRREIHALDQQAQHDRLTGLLNRSGLDQQIATQVAQHQETGKPLAMLLIDLDHFKRVNDEHGHAVGDKILRHLADQLRAGVREADIVGRWGGEEFVILLPATGLDGAQQSADKLRRALADHPVLRQHGLTASFGVSVLASEDSDRDLFERADCALYAAKHQGRNRVSIVSPS</sequence>
<comment type="catalytic activity">
    <reaction evidence="3">
        <text>2 GTP = 3',3'-c-di-GMP + 2 diphosphate</text>
        <dbReference type="Rhea" id="RHEA:24898"/>
        <dbReference type="ChEBI" id="CHEBI:33019"/>
        <dbReference type="ChEBI" id="CHEBI:37565"/>
        <dbReference type="ChEBI" id="CHEBI:58805"/>
        <dbReference type="EC" id="2.7.7.65"/>
    </reaction>
</comment>
<keyword evidence="7" id="KW-1185">Reference proteome</keyword>
<gene>
    <name evidence="6" type="ordered locus">Hhal_1304</name>
</gene>
<keyword evidence="4" id="KW-0472">Membrane</keyword>
<evidence type="ECO:0000259" key="5">
    <source>
        <dbReference type="PROSITE" id="PS50887"/>
    </source>
</evidence>
<dbReference type="SMART" id="SM00267">
    <property type="entry name" value="GGDEF"/>
    <property type="match status" value="1"/>
</dbReference>
<dbReference type="AlphaFoldDB" id="A1WWL1"/>
<dbReference type="Gene3D" id="3.30.70.270">
    <property type="match status" value="1"/>
</dbReference>
<dbReference type="GO" id="GO:0052621">
    <property type="term" value="F:diguanylate cyclase activity"/>
    <property type="evidence" value="ECO:0007669"/>
    <property type="project" value="UniProtKB-EC"/>
</dbReference>
<dbReference type="InterPro" id="IPR043128">
    <property type="entry name" value="Rev_trsase/Diguanyl_cyclase"/>
</dbReference>
<feature type="domain" description="GGDEF" evidence="5">
    <location>
        <begin position="429"/>
        <end position="558"/>
    </location>
</feature>
<dbReference type="InterPro" id="IPR000160">
    <property type="entry name" value="GGDEF_dom"/>
</dbReference>
<dbReference type="KEGG" id="hha:Hhal_1304"/>
<dbReference type="InterPro" id="IPR050469">
    <property type="entry name" value="Diguanylate_Cyclase"/>
</dbReference>